<feature type="compositionally biased region" description="Basic and acidic residues" evidence="1">
    <location>
        <begin position="56"/>
        <end position="65"/>
    </location>
</feature>
<dbReference type="AlphaFoldDB" id="A0A645E2H8"/>
<feature type="region of interest" description="Disordered" evidence="1">
    <location>
        <begin position="53"/>
        <end position="128"/>
    </location>
</feature>
<reference evidence="2" key="1">
    <citation type="submission" date="2019-08" db="EMBL/GenBank/DDBJ databases">
        <authorList>
            <person name="Kucharzyk K."/>
            <person name="Murdoch R.W."/>
            <person name="Higgins S."/>
            <person name="Loffler F."/>
        </authorList>
    </citation>
    <scope>NUCLEOTIDE SEQUENCE</scope>
</reference>
<feature type="compositionally biased region" description="Basic residues" evidence="1">
    <location>
        <begin position="103"/>
        <end position="114"/>
    </location>
</feature>
<dbReference type="EMBL" id="VSSQ01042191">
    <property type="protein sequence ID" value="MPM95735.1"/>
    <property type="molecule type" value="Genomic_DNA"/>
</dbReference>
<feature type="compositionally biased region" description="Low complexity" evidence="1">
    <location>
        <begin position="78"/>
        <end position="88"/>
    </location>
</feature>
<protein>
    <submittedName>
        <fullName evidence="2">Uncharacterized protein</fullName>
    </submittedName>
</protein>
<comment type="caution">
    <text evidence="2">The sequence shown here is derived from an EMBL/GenBank/DDBJ whole genome shotgun (WGS) entry which is preliminary data.</text>
</comment>
<organism evidence="2">
    <name type="scientific">bioreactor metagenome</name>
    <dbReference type="NCBI Taxonomy" id="1076179"/>
    <lineage>
        <taxon>unclassified sequences</taxon>
        <taxon>metagenomes</taxon>
        <taxon>ecological metagenomes</taxon>
    </lineage>
</organism>
<feature type="compositionally biased region" description="Basic and acidic residues" evidence="1">
    <location>
        <begin position="1"/>
        <end position="10"/>
    </location>
</feature>
<feature type="compositionally biased region" description="Polar residues" evidence="1">
    <location>
        <begin position="11"/>
        <end position="22"/>
    </location>
</feature>
<gene>
    <name evidence="2" type="ORF">SDC9_142890</name>
</gene>
<evidence type="ECO:0000256" key="1">
    <source>
        <dbReference type="SAM" id="MobiDB-lite"/>
    </source>
</evidence>
<evidence type="ECO:0000313" key="2">
    <source>
        <dbReference type="EMBL" id="MPM95735.1"/>
    </source>
</evidence>
<name>A0A645E2H8_9ZZZZ</name>
<accession>A0A645E2H8</accession>
<proteinExistence type="predicted"/>
<sequence length="128" mass="14194">MGVNDRDKNRQQQGQHRNSLPNDSGKGFCQQVLGGADRQGVHQIPFVGVQVAVVAHDQHDHHRGGADNQQQHKQADAQRVQRIVQPRPRAGDLQQAKQPPQQRKGHHAAAKRQHLPPGGAQLVFQQFA</sequence>
<feature type="region of interest" description="Disordered" evidence="1">
    <location>
        <begin position="1"/>
        <end position="31"/>
    </location>
</feature>